<gene>
    <name evidence="1" type="ORF">AsAng_0059490</name>
</gene>
<protein>
    <submittedName>
        <fullName evidence="1">Uncharacterized protein</fullName>
    </submittedName>
</protein>
<evidence type="ECO:0000313" key="1">
    <source>
        <dbReference type="EMBL" id="BDS15165.1"/>
    </source>
</evidence>
<organism evidence="1 2">
    <name type="scientific">Aureispira anguillae</name>
    <dbReference type="NCBI Taxonomy" id="2864201"/>
    <lineage>
        <taxon>Bacteria</taxon>
        <taxon>Pseudomonadati</taxon>
        <taxon>Bacteroidota</taxon>
        <taxon>Saprospiria</taxon>
        <taxon>Saprospirales</taxon>
        <taxon>Saprospiraceae</taxon>
        <taxon>Aureispira</taxon>
    </lineage>
</organism>
<reference evidence="1" key="1">
    <citation type="submission" date="2022-09" db="EMBL/GenBank/DDBJ databases">
        <title>Aureispira anguillicida sp. nov., isolated from Leptocephalus of Japanese eel Anguilla japonica.</title>
        <authorList>
            <person name="Yuasa K."/>
            <person name="Mekata T."/>
            <person name="Ikunari K."/>
        </authorList>
    </citation>
    <scope>NUCLEOTIDE SEQUENCE</scope>
    <source>
        <strain evidence="1">EL160426</strain>
    </source>
</reference>
<dbReference type="AlphaFoldDB" id="A0A915YL97"/>
<dbReference type="EMBL" id="AP026867">
    <property type="protein sequence ID" value="BDS15165.1"/>
    <property type="molecule type" value="Genomic_DNA"/>
</dbReference>
<name>A0A915YL97_9BACT</name>
<evidence type="ECO:0000313" key="2">
    <source>
        <dbReference type="Proteomes" id="UP001060919"/>
    </source>
</evidence>
<dbReference type="Proteomes" id="UP001060919">
    <property type="component" value="Chromosome"/>
</dbReference>
<keyword evidence="2" id="KW-1185">Reference proteome</keyword>
<sequence length="39" mass="4544">MYFVRIFLIENIGGYIVYTYNNAAKIKSSWLSPIFLGKI</sequence>
<accession>A0A915YL97</accession>
<dbReference type="KEGG" id="aup:AsAng_0059490"/>
<proteinExistence type="predicted"/>